<dbReference type="RefSeq" id="WP_235117730.1">
    <property type="nucleotide sequence ID" value="NZ_CP090978.1"/>
</dbReference>
<dbReference type="PANTHER" id="PTHR47053">
    <property type="entry name" value="MUREIN DD-ENDOPEPTIDASE MEPH-RELATED"/>
    <property type="match status" value="1"/>
</dbReference>
<dbReference type="SUPFAM" id="SSF54001">
    <property type="entry name" value="Cysteine proteinases"/>
    <property type="match status" value="1"/>
</dbReference>
<reference evidence="6 7" key="1">
    <citation type="journal article" date="2024" name="Int. J. Syst. Evol. Microbiol.">
        <title>Paenibacillus hexagrammi sp. nov., a novel bacterium isolated from the gut content of Hexagrammos agrammus.</title>
        <authorList>
            <person name="Jung H.K."/>
            <person name="Kim D.G."/>
            <person name="Zin H."/>
            <person name="Park J."/>
            <person name="Jung H."/>
            <person name="Kim Y.O."/>
            <person name="Kong H.J."/>
            <person name="Kim J.W."/>
            <person name="Kim Y.S."/>
        </authorList>
    </citation>
    <scope>NUCLEOTIDE SEQUENCE [LARGE SCALE GENOMIC DNA]</scope>
    <source>
        <strain evidence="6 7">YPD9-1</strain>
    </source>
</reference>
<dbReference type="PANTHER" id="PTHR47053:SF1">
    <property type="entry name" value="MUREIN DD-ENDOPEPTIDASE MEPH-RELATED"/>
    <property type="match status" value="1"/>
</dbReference>
<dbReference type="InterPro" id="IPR000064">
    <property type="entry name" value="NLP_P60_dom"/>
</dbReference>
<dbReference type="PROSITE" id="PS51257">
    <property type="entry name" value="PROKAR_LIPOPROTEIN"/>
    <property type="match status" value="1"/>
</dbReference>
<evidence type="ECO:0000256" key="2">
    <source>
        <dbReference type="ARBA" id="ARBA00022670"/>
    </source>
</evidence>
<accession>A0ABY3SBL3</accession>
<gene>
    <name evidence="6" type="ORF">L0M14_16240</name>
</gene>
<evidence type="ECO:0000313" key="6">
    <source>
        <dbReference type="EMBL" id="UJF31384.1"/>
    </source>
</evidence>
<evidence type="ECO:0000313" key="7">
    <source>
        <dbReference type="Proteomes" id="UP001649230"/>
    </source>
</evidence>
<sequence length="228" mass="25597">MKSWIIILGASLLLIGGCTFKFRTWHERADSTSSSKLLNASQAAQKQELSDTRVTWINTPYDPVPDSKTVKLSDKEIAKLATYYKSVQASDTGRSNGHIAQRIIAKGMNYLGTPYVFGAKYGQTKDFDCSSFLKYIFASEQIKLPRDSREQSQVGTSITKDDLQDGDLLFFTTPERKNKEGVQRIGHVALYMGNGLILHTFRPGIGVTVSEFTGQWQQRFIEARRVLT</sequence>
<dbReference type="InterPro" id="IPR038765">
    <property type="entry name" value="Papain-like_cys_pep_sf"/>
</dbReference>
<evidence type="ECO:0000256" key="1">
    <source>
        <dbReference type="ARBA" id="ARBA00007074"/>
    </source>
</evidence>
<dbReference type="Proteomes" id="UP001649230">
    <property type="component" value="Chromosome"/>
</dbReference>
<organism evidence="6 7">
    <name type="scientific">Paenibacillus hexagrammi</name>
    <dbReference type="NCBI Taxonomy" id="2908839"/>
    <lineage>
        <taxon>Bacteria</taxon>
        <taxon>Bacillati</taxon>
        <taxon>Bacillota</taxon>
        <taxon>Bacilli</taxon>
        <taxon>Bacillales</taxon>
        <taxon>Paenibacillaceae</taxon>
        <taxon>Paenibacillus</taxon>
    </lineage>
</organism>
<dbReference type="Gene3D" id="3.90.1720.10">
    <property type="entry name" value="endopeptidase domain like (from Nostoc punctiforme)"/>
    <property type="match status" value="1"/>
</dbReference>
<dbReference type="InterPro" id="IPR051202">
    <property type="entry name" value="Peptidase_C40"/>
</dbReference>
<keyword evidence="4" id="KW-0788">Thiol protease</keyword>
<evidence type="ECO:0000256" key="4">
    <source>
        <dbReference type="ARBA" id="ARBA00022807"/>
    </source>
</evidence>
<keyword evidence="3" id="KW-0378">Hydrolase</keyword>
<proteinExistence type="inferred from homology"/>
<evidence type="ECO:0000256" key="3">
    <source>
        <dbReference type="ARBA" id="ARBA00022801"/>
    </source>
</evidence>
<dbReference type="PROSITE" id="PS51935">
    <property type="entry name" value="NLPC_P60"/>
    <property type="match status" value="1"/>
</dbReference>
<dbReference type="EMBL" id="CP090978">
    <property type="protein sequence ID" value="UJF31384.1"/>
    <property type="molecule type" value="Genomic_DNA"/>
</dbReference>
<evidence type="ECO:0000259" key="5">
    <source>
        <dbReference type="PROSITE" id="PS51935"/>
    </source>
</evidence>
<keyword evidence="2" id="KW-0645">Protease</keyword>
<comment type="similarity">
    <text evidence="1">Belongs to the peptidase C40 family.</text>
</comment>
<protein>
    <submittedName>
        <fullName evidence="6">C40 family peptidase</fullName>
    </submittedName>
</protein>
<dbReference type="Pfam" id="PF00877">
    <property type="entry name" value="NLPC_P60"/>
    <property type="match status" value="1"/>
</dbReference>
<feature type="domain" description="NlpC/P60" evidence="5">
    <location>
        <begin position="97"/>
        <end position="227"/>
    </location>
</feature>
<name>A0ABY3SBL3_9BACL</name>
<keyword evidence="7" id="KW-1185">Reference proteome</keyword>